<dbReference type="EMBL" id="CP000359">
    <property type="protein sequence ID" value="ABF44728.1"/>
    <property type="molecule type" value="Genomic_DNA"/>
</dbReference>
<dbReference type="SUPFAM" id="SSF53098">
    <property type="entry name" value="Ribonuclease H-like"/>
    <property type="match status" value="1"/>
</dbReference>
<comment type="function">
    <text evidence="5">Could be a nuclease involved in processing of the 5'-end of pre-16S rRNA.</text>
</comment>
<gene>
    <name evidence="8" type="ordered locus">Dgeo_0425</name>
</gene>
<name>Q1J1A6_DEIGD</name>
<dbReference type="InterPro" id="IPR012337">
    <property type="entry name" value="RNaseH-like_sf"/>
</dbReference>
<dbReference type="GO" id="GO:0016788">
    <property type="term" value="F:hydrolase activity, acting on ester bonds"/>
    <property type="evidence" value="ECO:0007669"/>
    <property type="project" value="UniProtKB-UniRule"/>
</dbReference>
<dbReference type="HOGENOM" id="CLU_1193232_0_0_0"/>
<dbReference type="SMART" id="SM00732">
    <property type="entry name" value="YqgFc"/>
    <property type="match status" value="1"/>
</dbReference>
<feature type="domain" description="YqgF/RNase H-like" evidence="7">
    <location>
        <begin position="103"/>
        <end position="200"/>
    </location>
</feature>
<evidence type="ECO:0000256" key="1">
    <source>
        <dbReference type="ARBA" id="ARBA00022490"/>
    </source>
</evidence>
<dbReference type="PANTHER" id="PTHR33317:SF4">
    <property type="entry name" value="POLYNUCLEOTIDYL TRANSFERASE, RIBONUCLEASE H-LIKE SUPERFAMILY PROTEIN"/>
    <property type="match status" value="1"/>
</dbReference>
<comment type="subcellular location">
    <subcellularLocation>
        <location evidence="5">Cytoplasm</location>
    </subcellularLocation>
</comment>
<evidence type="ECO:0000256" key="3">
    <source>
        <dbReference type="ARBA" id="ARBA00022722"/>
    </source>
</evidence>
<organism evidence="8 9">
    <name type="scientific">Deinococcus geothermalis (strain DSM 11300 / CIP 105573 / AG-3a)</name>
    <dbReference type="NCBI Taxonomy" id="319795"/>
    <lineage>
        <taxon>Bacteria</taxon>
        <taxon>Thermotogati</taxon>
        <taxon>Deinococcota</taxon>
        <taxon>Deinococci</taxon>
        <taxon>Deinococcales</taxon>
        <taxon>Deinococcaceae</taxon>
        <taxon>Deinococcus</taxon>
    </lineage>
</organism>
<dbReference type="GO" id="GO:0005829">
    <property type="term" value="C:cytosol"/>
    <property type="evidence" value="ECO:0007669"/>
    <property type="project" value="TreeGrafter"/>
</dbReference>
<evidence type="ECO:0000256" key="5">
    <source>
        <dbReference type="HAMAP-Rule" id="MF_00651"/>
    </source>
</evidence>
<evidence type="ECO:0000259" key="7">
    <source>
        <dbReference type="SMART" id="SM00732"/>
    </source>
</evidence>
<dbReference type="Pfam" id="PF03652">
    <property type="entry name" value="RuvX"/>
    <property type="match status" value="1"/>
</dbReference>
<dbReference type="InterPro" id="IPR005227">
    <property type="entry name" value="YqgF"/>
</dbReference>
<dbReference type="InterPro" id="IPR037027">
    <property type="entry name" value="YqgF/RNaseH-like_dom_sf"/>
</dbReference>
<dbReference type="EC" id="3.1.-.-" evidence="5"/>
<feature type="compositionally biased region" description="Polar residues" evidence="6">
    <location>
        <begin position="67"/>
        <end position="77"/>
    </location>
</feature>
<dbReference type="STRING" id="319795.Dgeo_0425"/>
<comment type="similarity">
    <text evidence="5">Belongs to the YqgF HJR family.</text>
</comment>
<dbReference type="GO" id="GO:0004518">
    <property type="term" value="F:nuclease activity"/>
    <property type="evidence" value="ECO:0007669"/>
    <property type="project" value="UniProtKB-KW"/>
</dbReference>
<dbReference type="HAMAP" id="MF_00651">
    <property type="entry name" value="Nuclease_YqgF"/>
    <property type="match status" value="1"/>
</dbReference>
<keyword evidence="4 5" id="KW-0378">Hydrolase</keyword>
<dbReference type="AlphaFoldDB" id="Q1J1A6"/>
<dbReference type="Proteomes" id="UP000002431">
    <property type="component" value="Chromosome"/>
</dbReference>
<dbReference type="InterPro" id="IPR006641">
    <property type="entry name" value="YqgF/RNaseH-like_dom"/>
</dbReference>
<evidence type="ECO:0000256" key="4">
    <source>
        <dbReference type="ARBA" id="ARBA00022801"/>
    </source>
</evidence>
<keyword evidence="1 5" id="KW-0963">Cytoplasm</keyword>
<accession>Q1J1A6</accession>
<reference evidence="8" key="1">
    <citation type="submission" date="2006-04" db="EMBL/GenBank/DDBJ databases">
        <title>Complete sequence of chromosome of Deinococcus geothermalis DSM 11300.</title>
        <authorList>
            <consortium name="US DOE Joint Genome Institute"/>
            <person name="Copeland A."/>
            <person name="Lucas S."/>
            <person name="Lapidus A."/>
            <person name="Barry K."/>
            <person name="Detter J.C."/>
            <person name="Glavina del Rio T."/>
            <person name="Hammon N."/>
            <person name="Israni S."/>
            <person name="Dalin E."/>
            <person name="Tice H."/>
            <person name="Pitluck S."/>
            <person name="Brettin T."/>
            <person name="Bruce D."/>
            <person name="Han C."/>
            <person name="Tapia R."/>
            <person name="Saunders E."/>
            <person name="Gilna P."/>
            <person name="Schmutz J."/>
            <person name="Larimer F."/>
            <person name="Land M."/>
            <person name="Hauser L."/>
            <person name="Kyrpides N."/>
            <person name="Kim E."/>
            <person name="Daly M.J."/>
            <person name="Fredrickson J.K."/>
            <person name="Makarova K.S."/>
            <person name="Gaidamakova E.K."/>
            <person name="Zhai M."/>
            <person name="Richardson P."/>
        </authorList>
    </citation>
    <scope>NUCLEOTIDE SEQUENCE</scope>
    <source>
        <strain evidence="8">DSM 11300</strain>
    </source>
</reference>
<dbReference type="eggNOG" id="COG0816">
    <property type="taxonomic scope" value="Bacteria"/>
</dbReference>
<dbReference type="PANTHER" id="PTHR33317">
    <property type="entry name" value="POLYNUCLEOTIDYL TRANSFERASE, RIBONUCLEASE H-LIKE SUPERFAMILY PROTEIN"/>
    <property type="match status" value="1"/>
</dbReference>
<proteinExistence type="inferred from homology"/>
<feature type="region of interest" description="Disordered" evidence="6">
    <location>
        <begin position="36"/>
        <end position="80"/>
    </location>
</feature>
<dbReference type="GO" id="GO:0000967">
    <property type="term" value="P:rRNA 5'-end processing"/>
    <property type="evidence" value="ECO:0007669"/>
    <property type="project" value="UniProtKB-UniRule"/>
</dbReference>
<keyword evidence="2 5" id="KW-0690">Ribosome biogenesis</keyword>
<evidence type="ECO:0000313" key="9">
    <source>
        <dbReference type="Proteomes" id="UP000002431"/>
    </source>
</evidence>
<protein>
    <recommendedName>
        <fullName evidence="5">Putative pre-16S rRNA nuclease</fullName>
        <ecNumber evidence="5">3.1.-.-</ecNumber>
    </recommendedName>
</protein>
<keyword evidence="9" id="KW-1185">Reference proteome</keyword>
<sequence length="232" mass="25095">MGSSWLPCWASSECGEVQYQLLPFFLKERPVTVQSPVQSQGSAGVPHVGAHHLDRPSSTHYPRPLHSSPQRGFSSTRDPAWLQPPTAALPSLHSLPMNASASPVILALDVSKSRIGFAVSAGQLAFGRGSVARKRLPLDLKAVRLKVEETGAELLLLGLPLRTDGAHSPSADRVRAFGKILADKGYRVAYQDERFTTQRARALGTRDEDEAAAVQILELYLLGRDGAGRPET</sequence>
<evidence type="ECO:0000256" key="6">
    <source>
        <dbReference type="SAM" id="MobiDB-lite"/>
    </source>
</evidence>
<evidence type="ECO:0000256" key="2">
    <source>
        <dbReference type="ARBA" id="ARBA00022517"/>
    </source>
</evidence>
<evidence type="ECO:0000313" key="8">
    <source>
        <dbReference type="EMBL" id="ABF44728.1"/>
    </source>
</evidence>
<keyword evidence="3 5" id="KW-0540">Nuclease</keyword>
<dbReference type="Gene3D" id="3.30.420.140">
    <property type="entry name" value="YqgF/RNase H-like domain"/>
    <property type="match status" value="1"/>
</dbReference>
<dbReference type="KEGG" id="dge:Dgeo_0425"/>